<evidence type="ECO:0000313" key="2">
    <source>
        <dbReference type="Proteomes" id="UP000273145"/>
    </source>
</evidence>
<keyword evidence="2" id="KW-1185">Reference proteome</keyword>
<dbReference type="KEGG" id="plen:EIM92_16250"/>
<protein>
    <submittedName>
        <fullName evidence="1">Uncharacterized protein</fullName>
    </submittedName>
</protein>
<reference evidence="1 2" key="1">
    <citation type="submission" date="2018-11" db="EMBL/GenBank/DDBJ databases">
        <title>Genome sequencing of Paenibacillus lentus DSM25539(T).</title>
        <authorList>
            <person name="Kook J.-K."/>
            <person name="Park S.-N."/>
            <person name="Lim Y.K."/>
        </authorList>
    </citation>
    <scope>NUCLEOTIDE SEQUENCE [LARGE SCALE GENOMIC DNA]</scope>
    <source>
        <strain evidence="1 2">DSM 25539</strain>
    </source>
</reference>
<dbReference type="AlphaFoldDB" id="A0A3S8RXI3"/>
<name>A0A3S8RXI3_9BACL</name>
<proteinExistence type="predicted"/>
<gene>
    <name evidence="1" type="ORF">EIM92_16250</name>
</gene>
<sequence length="158" mass="18842">MSQTFNSRKKTKKPWLDNLYLQRKNRTFELGKKSINELIKQGIRVSYRSIAEISKQIDDEKRGIHANSIKSNPDLYKYYQENAPKKEKIKKSLSTSFKSELSATKYNFIKPGRDLNSLRNRYKKFTKNELVEFLINAEEYIAENNNKWVISQFEKYKE</sequence>
<evidence type="ECO:0000313" key="1">
    <source>
        <dbReference type="EMBL" id="AZK47510.1"/>
    </source>
</evidence>
<dbReference type="Proteomes" id="UP000273145">
    <property type="component" value="Chromosome"/>
</dbReference>
<organism evidence="1 2">
    <name type="scientific">Paenibacillus lentus</name>
    <dbReference type="NCBI Taxonomy" id="1338368"/>
    <lineage>
        <taxon>Bacteria</taxon>
        <taxon>Bacillati</taxon>
        <taxon>Bacillota</taxon>
        <taxon>Bacilli</taxon>
        <taxon>Bacillales</taxon>
        <taxon>Paenibacillaceae</taxon>
        <taxon>Paenibacillus</taxon>
    </lineage>
</organism>
<dbReference type="RefSeq" id="WP_125083536.1">
    <property type="nucleotide sequence ID" value="NZ_CP034248.1"/>
</dbReference>
<dbReference type="EMBL" id="CP034248">
    <property type="protein sequence ID" value="AZK47510.1"/>
    <property type="molecule type" value="Genomic_DNA"/>
</dbReference>
<accession>A0A3S8RXI3</accession>
<dbReference type="OrthoDB" id="2734700at2"/>